<dbReference type="AlphaFoldDB" id="A0A9P6QHM6"/>
<organism evidence="2 3">
    <name type="scientific">Actinomortierella ambigua</name>
    <dbReference type="NCBI Taxonomy" id="1343610"/>
    <lineage>
        <taxon>Eukaryota</taxon>
        <taxon>Fungi</taxon>
        <taxon>Fungi incertae sedis</taxon>
        <taxon>Mucoromycota</taxon>
        <taxon>Mortierellomycotina</taxon>
        <taxon>Mortierellomycetes</taxon>
        <taxon>Mortierellales</taxon>
        <taxon>Mortierellaceae</taxon>
        <taxon>Actinomortierella</taxon>
    </lineage>
</organism>
<proteinExistence type="predicted"/>
<reference evidence="2" key="1">
    <citation type="journal article" date="2020" name="Fungal Divers.">
        <title>Resolving the Mortierellaceae phylogeny through synthesis of multi-gene phylogenetics and phylogenomics.</title>
        <authorList>
            <person name="Vandepol N."/>
            <person name="Liber J."/>
            <person name="Desiro A."/>
            <person name="Na H."/>
            <person name="Kennedy M."/>
            <person name="Barry K."/>
            <person name="Grigoriev I.V."/>
            <person name="Miller A.N."/>
            <person name="O'Donnell K."/>
            <person name="Stajich J.E."/>
            <person name="Bonito G."/>
        </authorList>
    </citation>
    <scope>NUCLEOTIDE SEQUENCE</scope>
    <source>
        <strain evidence="2">BC1065</strain>
    </source>
</reference>
<comment type="caution">
    <text evidence="2">The sequence shown here is derived from an EMBL/GenBank/DDBJ whole genome shotgun (WGS) entry which is preliminary data.</text>
</comment>
<gene>
    <name evidence="2" type="ORF">DFQ27_004859</name>
</gene>
<keyword evidence="1" id="KW-1133">Transmembrane helix</keyword>
<sequence length="199" mass="21760">MLLGWRWNGPSPSIAILSVLRSKYLASMTMTGSRIPLSSLLGKVDETLAAAFYNDMGDTDSRGKGRKAIVDGMGMYRNKANDNGDVETNQEEKAAAQLRDPATTMNLSDAILSKEYHFSYLMFFGNSIAAAAATIIAINGGVNLGGRLFFSSVSDRLGCKNSFFVMLLSQVIILATLPTIMEQRVYYAFLLVIWTLTAF</sequence>
<protein>
    <submittedName>
        <fullName evidence="2">Uncharacterized protein</fullName>
    </submittedName>
</protein>
<dbReference type="OrthoDB" id="410267at2759"/>
<evidence type="ECO:0000313" key="3">
    <source>
        <dbReference type="Proteomes" id="UP000807716"/>
    </source>
</evidence>
<dbReference type="EMBL" id="JAAAJB010000034">
    <property type="protein sequence ID" value="KAG0269099.1"/>
    <property type="molecule type" value="Genomic_DNA"/>
</dbReference>
<dbReference type="InterPro" id="IPR036259">
    <property type="entry name" value="MFS_trans_sf"/>
</dbReference>
<evidence type="ECO:0000256" key="1">
    <source>
        <dbReference type="SAM" id="Phobius"/>
    </source>
</evidence>
<name>A0A9P6QHM6_9FUNG</name>
<keyword evidence="1" id="KW-0812">Transmembrane</keyword>
<keyword evidence="3" id="KW-1185">Reference proteome</keyword>
<dbReference type="SUPFAM" id="SSF103473">
    <property type="entry name" value="MFS general substrate transporter"/>
    <property type="match status" value="1"/>
</dbReference>
<keyword evidence="1" id="KW-0472">Membrane</keyword>
<accession>A0A9P6QHM6</accession>
<evidence type="ECO:0000313" key="2">
    <source>
        <dbReference type="EMBL" id="KAG0269099.1"/>
    </source>
</evidence>
<feature type="transmembrane region" description="Helical" evidence="1">
    <location>
        <begin position="162"/>
        <end position="181"/>
    </location>
</feature>
<dbReference type="Proteomes" id="UP000807716">
    <property type="component" value="Unassembled WGS sequence"/>
</dbReference>
<feature type="transmembrane region" description="Helical" evidence="1">
    <location>
        <begin position="120"/>
        <end position="142"/>
    </location>
</feature>